<dbReference type="EMBL" id="CP038231">
    <property type="protein sequence ID" value="QDH13855.1"/>
    <property type="molecule type" value="Genomic_DNA"/>
</dbReference>
<gene>
    <name evidence="1" type="ORF">E3E12_06255</name>
</gene>
<sequence length="282" mass="30567">MATVPPLPASILRAQSPEYTFDFGLSDPTTALKGRISPAPYSFSATLADQLQAEKGGDYNIASFQNSSERHVALDIMSFCGVPTLTLKYGFCTDGKITAGTASIHADIKLVAGFGPMLRSLDLIWPSGFGADSTGTTSIIPHGKNAKLFTPNAEGGIFNVPDGQTLINALKVSKDLEGFSRFSSRNRSITTVRAKDNDLLIDAARRGSECHYAFAFGNEEGRRLFIEIADAISGKRYIRVAFSEDGVHFHGFKEDGKTLGSRLFLCNQVDDNRFGKMDFFPG</sequence>
<organism evidence="1 2">
    <name type="scientific">Formicincola oecophyllae</name>
    <dbReference type="NCBI Taxonomy" id="2558361"/>
    <lineage>
        <taxon>Bacteria</taxon>
        <taxon>Pseudomonadati</taxon>
        <taxon>Pseudomonadota</taxon>
        <taxon>Alphaproteobacteria</taxon>
        <taxon>Acetobacterales</taxon>
        <taxon>Acetobacteraceae</taxon>
        <taxon>Formicincola</taxon>
    </lineage>
</organism>
<proteinExistence type="predicted"/>
<dbReference type="OrthoDB" id="5490290at2"/>
<dbReference type="Proteomes" id="UP000318709">
    <property type="component" value="Chromosome"/>
</dbReference>
<protein>
    <submittedName>
        <fullName evidence="1">Uncharacterized protein</fullName>
    </submittedName>
</protein>
<evidence type="ECO:0000313" key="2">
    <source>
        <dbReference type="Proteomes" id="UP000318709"/>
    </source>
</evidence>
<dbReference type="RefSeq" id="WP_141443563.1">
    <property type="nucleotide sequence ID" value="NZ_CP038231.1"/>
</dbReference>
<reference evidence="1 2" key="1">
    <citation type="submission" date="2019-03" db="EMBL/GenBank/DDBJ databases">
        <title>The complete genome sequence of Swingsia_sp. F3b2 LMG30590(T).</title>
        <authorList>
            <person name="Chua K.-O."/>
            <person name="Chan K.-G."/>
            <person name="See-Too W.-S."/>
        </authorList>
    </citation>
    <scope>NUCLEOTIDE SEQUENCE [LARGE SCALE GENOMIC DNA]</scope>
    <source>
        <strain evidence="1 2">F3b2</strain>
    </source>
</reference>
<keyword evidence="2" id="KW-1185">Reference proteome</keyword>
<name>A0A4Y6UCK6_9PROT</name>
<evidence type="ECO:0000313" key="1">
    <source>
        <dbReference type="EMBL" id="QDH13855.1"/>
    </source>
</evidence>
<accession>A0A4Y6UCK6</accession>
<dbReference type="KEGG" id="swf:E3E12_06255"/>
<dbReference type="AlphaFoldDB" id="A0A4Y6UCK6"/>